<keyword evidence="1" id="KW-0472">Membrane</keyword>
<reference evidence="2 3" key="1">
    <citation type="journal article" date="2021" name="ISME Commun">
        <title>Automated analysis of genomic sequences facilitates high-throughput and comprehensive description of bacteria.</title>
        <authorList>
            <person name="Hitch T.C.A."/>
        </authorList>
    </citation>
    <scope>NUCLEOTIDE SEQUENCE [LARGE SCALE GENOMIC DNA]</scope>
    <source>
        <strain evidence="2 3">Sanger_29</strain>
    </source>
</reference>
<evidence type="ECO:0000313" key="3">
    <source>
        <dbReference type="Proteomes" id="UP001652338"/>
    </source>
</evidence>
<organism evidence="2 3">
    <name type="scientific">Muricoprocola aceti</name>
    <dbReference type="NCBI Taxonomy" id="2981772"/>
    <lineage>
        <taxon>Bacteria</taxon>
        <taxon>Bacillati</taxon>
        <taxon>Bacillota</taxon>
        <taxon>Clostridia</taxon>
        <taxon>Lachnospirales</taxon>
        <taxon>Lachnospiraceae</taxon>
        <taxon>Muricoprocola</taxon>
    </lineage>
</organism>
<keyword evidence="1" id="KW-1133">Transmembrane helix</keyword>
<dbReference type="Proteomes" id="UP001652338">
    <property type="component" value="Unassembled WGS sequence"/>
</dbReference>
<sequence length="42" mass="5029">MRKWISRILFVVSIILLSISLYFLMGMYLEDRKSETGFDSIR</sequence>
<accession>A0ABT2SN61</accession>
<dbReference type="EMBL" id="JAOQKE010000016">
    <property type="protein sequence ID" value="MCU6725951.1"/>
    <property type="molecule type" value="Genomic_DNA"/>
</dbReference>
<dbReference type="RefSeq" id="WP_262655198.1">
    <property type="nucleotide sequence ID" value="NZ_JAOQKE010000016.1"/>
</dbReference>
<name>A0ABT2SN61_9FIRM</name>
<proteinExistence type="predicted"/>
<keyword evidence="3" id="KW-1185">Reference proteome</keyword>
<protein>
    <submittedName>
        <fullName evidence="2">Uncharacterized protein</fullName>
    </submittedName>
</protein>
<evidence type="ECO:0000256" key="1">
    <source>
        <dbReference type="SAM" id="Phobius"/>
    </source>
</evidence>
<keyword evidence="1" id="KW-0812">Transmembrane</keyword>
<feature type="transmembrane region" description="Helical" evidence="1">
    <location>
        <begin position="7"/>
        <end position="29"/>
    </location>
</feature>
<comment type="caution">
    <text evidence="2">The sequence shown here is derived from an EMBL/GenBank/DDBJ whole genome shotgun (WGS) entry which is preliminary data.</text>
</comment>
<evidence type="ECO:0000313" key="2">
    <source>
        <dbReference type="EMBL" id="MCU6725951.1"/>
    </source>
</evidence>
<gene>
    <name evidence="2" type="ORF">OCV47_11445</name>
</gene>